<geneLocation type="plasmid" evidence="3">
    <name>pDSM15236</name>
</geneLocation>
<accession>Q21QB3</accession>
<evidence type="ECO:0000313" key="2">
    <source>
        <dbReference type="EMBL" id="ABD72032.1"/>
    </source>
</evidence>
<name>Q21QB3_ALBFT</name>
<dbReference type="AlphaFoldDB" id="Q21QB3"/>
<dbReference type="KEGG" id="rfr:Rfer_4346"/>
<dbReference type="Proteomes" id="UP000008332">
    <property type="component" value="Plasmid unnamed1"/>
</dbReference>
<dbReference type="HOGENOM" id="CLU_1804689_0_0_4"/>
<organism evidence="2 3">
    <name type="scientific">Albidiferax ferrireducens (strain ATCC BAA-621 / DSM 15236 / T118)</name>
    <name type="common">Rhodoferax ferrireducens</name>
    <dbReference type="NCBI Taxonomy" id="338969"/>
    <lineage>
        <taxon>Bacteria</taxon>
        <taxon>Pseudomonadati</taxon>
        <taxon>Pseudomonadota</taxon>
        <taxon>Betaproteobacteria</taxon>
        <taxon>Burkholderiales</taxon>
        <taxon>Comamonadaceae</taxon>
        <taxon>Rhodoferax</taxon>
    </lineage>
</organism>
<keyword evidence="3" id="KW-1185">Reference proteome</keyword>
<feature type="region of interest" description="Disordered" evidence="1">
    <location>
        <begin position="23"/>
        <end position="52"/>
    </location>
</feature>
<sequence>MNTLSIPAQRGAHCGATRTDLISNLQSPRNAGRTNAGSPGRLDTSFNPRATRGARDFRTSSRQVFTSIPAQRGAHHNRITVTGAYYLQSPRNAGRTTTCTGLGPSPTFNPRATRGALGHLTCASVPYPSIPAQRGAHLSCMPQ</sequence>
<dbReference type="EMBL" id="CP000268">
    <property type="protein sequence ID" value="ABD72032.1"/>
    <property type="molecule type" value="Genomic_DNA"/>
</dbReference>
<proteinExistence type="predicted"/>
<evidence type="ECO:0000256" key="1">
    <source>
        <dbReference type="SAM" id="MobiDB-lite"/>
    </source>
</evidence>
<protein>
    <submittedName>
        <fullName evidence="2">Uncharacterized protein</fullName>
    </submittedName>
</protein>
<reference evidence="3" key="1">
    <citation type="submission" date="2006-02" db="EMBL/GenBank/DDBJ databases">
        <title>Complete sequence of plasmid 1 of Rhodoferax ferrireducens DSM 15236.</title>
        <authorList>
            <person name="Copeland A."/>
            <person name="Lucas S."/>
            <person name="Lapidus A."/>
            <person name="Barry K."/>
            <person name="Detter J.C."/>
            <person name="Glavina del Rio T."/>
            <person name="Hammon N."/>
            <person name="Israni S."/>
            <person name="Pitluck S."/>
            <person name="Brettin T."/>
            <person name="Bruce D."/>
            <person name="Han C."/>
            <person name="Tapia R."/>
            <person name="Gilna P."/>
            <person name="Kiss H."/>
            <person name="Schmutz J."/>
            <person name="Larimer F."/>
            <person name="Land M."/>
            <person name="Kyrpides N."/>
            <person name="Ivanova N."/>
            <person name="Richardson P."/>
        </authorList>
    </citation>
    <scope>NUCLEOTIDE SEQUENCE [LARGE SCALE GENOMIC DNA]</scope>
    <source>
        <strain evidence="3">ATCC BAA-621 / DSM 15236 / T118</strain>
        <plasmid evidence="3">Plasmid pDSM15236</plasmid>
    </source>
</reference>
<gene>
    <name evidence="2" type="ordered locus">Rfer_4346</name>
</gene>
<keyword evidence="2" id="KW-0614">Plasmid</keyword>
<feature type="compositionally biased region" description="Polar residues" evidence="1">
    <location>
        <begin position="23"/>
        <end position="37"/>
    </location>
</feature>
<evidence type="ECO:0000313" key="3">
    <source>
        <dbReference type="Proteomes" id="UP000008332"/>
    </source>
</evidence>